<dbReference type="GO" id="GO:0005811">
    <property type="term" value="C:lipid droplet"/>
    <property type="evidence" value="ECO:0007669"/>
    <property type="project" value="TreeGrafter"/>
</dbReference>
<dbReference type="InterPro" id="IPR020904">
    <property type="entry name" value="Sc_DH/Rdtase_CS"/>
</dbReference>
<dbReference type="InterPro" id="IPR036291">
    <property type="entry name" value="NAD(P)-bd_dom_sf"/>
</dbReference>
<gene>
    <name evidence="4" type="ORF">CAMP_LOCUS17987</name>
</gene>
<evidence type="ECO:0000256" key="1">
    <source>
        <dbReference type="ARBA" id="ARBA00006484"/>
    </source>
</evidence>
<feature type="transmembrane region" description="Helical" evidence="3">
    <location>
        <begin position="322"/>
        <end position="339"/>
    </location>
</feature>
<evidence type="ECO:0000256" key="3">
    <source>
        <dbReference type="SAM" id="Phobius"/>
    </source>
</evidence>
<dbReference type="InterPro" id="IPR028110">
    <property type="entry name" value="TMEM254"/>
</dbReference>
<keyword evidence="3" id="KW-0812">Transmembrane</keyword>
<protein>
    <submittedName>
        <fullName evidence="4">Uncharacterized protein</fullName>
    </submittedName>
</protein>
<keyword evidence="3" id="KW-1133">Transmembrane helix</keyword>
<dbReference type="EMBL" id="CANHGI010000006">
    <property type="protein sequence ID" value="CAI5455350.1"/>
    <property type="molecule type" value="Genomic_DNA"/>
</dbReference>
<proteinExistence type="inferred from homology"/>
<dbReference type="Pfam" id="PF00106">
    <property type="entry name" value="adh_short"/>
    <property type="match status" value="1"/>
</dbReference>
<sequence length="427" mass="47858">MYTSWSWKIWSTFGVLLRLLFVDIPSDIYRFLNLRQKDVQGQVIVITGAGSGLGRAMSLNFARRKAKVALIDVNKEGGKETETLIHQEGNCAKFWFSDISDVEGMRKVAGEIEKELGIPDIVVCNAAILSFTSFMEISDNLLRKCLDVNIFGTINTIRTFLGKMEETNSGHIVCVSSIAGWSGETMGLSYCTSKFAIRGVMESLQMELRDRGLEGIKCTTLYPYFARTPMILENNMRPTCTWFPFMSIESCSRRMVDSILKEKINAFVPSYIALVPFVKNFCSNQVLRSLRNYLGIKYTPTDPSFCKLKLIEMADYFRSPNFVWYMIIVPALVINYLAYASPKLLQPIPVIGPIAANIGINHHGVTVVTNILALVAHIGEAVYALVLCNRANLSFASSAKWFLQTFILGFPSLSILSNYASMQKKSH</sequence>
<dbReference type="PROSITE" id="PS00061">
    <property type="entry name" value="ADH_SHORT"/>
    <property type="match status" value="1"/>
</dbReference>
<comment type="similarity">
    <text evidence="1">Belongs to the short-chain dehydrogenases/reductases (SDR) family.</text>
</comment>
<comment type="caution">
    <text evidence="4">The sequence shown here is derived from an EMBL/GenBank/DDBJ whole genome shotgun (WGS) entry which is preliminary data.</text>
</comment>
<organism evidence="4 5">
    <name type="scientific">Caenorhabditis angaria</name>
    <dbReference type="NCBI Taxonomy" id="860376"/>
    <lineage>
        <taxon>Eukaryota</taxon>
        <taxon>Metazoa</taxon>
        <taxon>Ecdysozoa</taxon>
        <taxon>Nematoda</taxon>
        <taxon>Chromadorea</taxon>
        <taxon>Rhabditida</taxon>
        <taxon>Rhabditina</taxon>
        <taxon>Rhabditomorpha</taxon>
        <taxon>Rhabditoidea</taxon>
        <taxon>Rhabditidae</taxon>
        <taxon>Peloderinae</taxon>
        <taxon>Caenorhabditis</taxon>
    </lineage>
</organism>
<accession>A0A9P1NA60</accession>
<keyword evidence="2" id="KW-0560">Oxidoreductase</keyword>
<keyword evidence="3" id="KW-0472">Membrane</keyword>
<evidence type="ECO:0000313" key="4">
    <source>
        <dbReference type="EMBL" id="CAI5455350.1"/>
    </source>
</evidence>
<dbReference type="Proteomes" id="UP001152747">
    <property type="component" value="Unassembled WGS sequence"/>
</dbReference>
<dbReference type="SUPFAM" id="SSF51735">
    <property type="entry name" value="NAD(P)-binding Rossmann-fold domains"/>
    <property type="match status" value="1"/>
</dbReference>
<dbReference type="Pfam" id="PF14934">
    <property type="entry name" value="TMEM254"/>
    <property type="match status" value="1"/>
</dbReference>
<dbReference type="PANTHER" id="PTHR24322">
    <property type="entry name" value="PKSB"/>
    <property type="match status" value="1"/>
</dbReference>
<dbReference type="AlphaFoldDB" id="A0A9P1NA60"/>
<evidence type="ECO:0000313" key="5">
    <source>
        <dbReference type="Proteomes" id="UP001152747"/>
    </source>
</evidence>
<evidence type="ECO:0000256" key="2">
    <source>
        <dbReference type="ARBA" id="ARBA00023002"/>
    </source>
</evidence>
<dbReference type="GO" id="GO:0016616">
    <property type="term" value="F:oxidoreductase activity, acting on the CH-OH group of donors, NAD or NADP as acceptor"/>
    <property type="evidence" value="ECO:0007669"/>
    <property type="project" value="TreeGrafter"/>
</dbReference>
<feature type="transmembrane region" description="Helical" evidence="3">
    <location>
        <begin position="401"/>
        <end position="420"/>
    </location>
</feature>
<reference evidence="4" key="1">
    <citation type="submission" date="2022-11" db="EMBL/GenBank/DDBJ databases">
        <authorList>
            <person name="Kikuchi T."/>
        </authorList>
    </citation>
    <scope>NUCLEOTIDE SEQUENCE</scope>
    <source>
        <strain evidence="4">PS1010</strain>
    </source>
</reference>
<dbReference type="InterPro" id="IPR002347">
    <property type="entry name" value="SDR_fam"/>
</dbReference>
<dbReference type="PANTHER" id="PTHR24322:SF736">
    <property type="entry name" value="RETINOL DEHYDROGENASE 10"/>
    <property type="match status" value="1"/>
</dbReference>
<dbReference type="PRINTS" id="PR00081">
    <property type="entry name" value="GDHRDH"/>
</dbReference>
<keyword evidence="5" id="KW-1185">Reference proteome</keyword>
<name>A0A9P1NA60_9PELO</name>
<dbReference type="Gene3D" id="3.40.50.720">
    <property type="entry name" value="NAD(P)-binding Rossmann-like Domain"/>
    <property type="match status" value="1"/>
</dbReference>
<dbReference type="OrthoDB" id="10253736at2759"/>